<proteinExistence type="predicted"/>
<accession>A0A0H5BYX9</accession>
<sequence>MVEELDVEILEQESFADVAAQFLDENGYLRLLAPRCSGTAGGNDTVSYTVVSNTVQIHHWLSGYGPSAFVFDHNSSGRSKGTLEVLAGGVGTTATDVLLQLKGPPMEIWSVSVHHAERYSPVLRARTDTNLGASSLPSEDVVM</sequence>
<evidence type="ECO:0000313" key="2">
    <source>
        <dbReference type="Proteomes" id="UP000038830"/>
    </source>
</evidence>
<dbReference type="Proteomes" id="UP000038830">
    <property type="component" value="Unassembled WGS sequence"/>
</dbReference>
<dbReference type="AlphaFoldDB" id="A0A0H5BYX9"/>
<gene>
    <name evidence="1" type="ORF">BN1211_0245</name>
</gene>
<dbReference type="EMBL" id="CDQK01000001">
    <property type="protein sequence ID" value="CEP20402.1"/>
    <property type="molecule type" value="Genomic_DNA"/>
</dbReference>
<organism evidence="1 2">
    <name type="scientific">Cyberlindnera jadinii (strain ATCC 18201 / CBS 1600 / BCRC 20928 / JCM 3617 / NBRC 0987 / NRRL Y-1542)</name>
    <name type="common">Torula yeast</name>
    <name type="synonym">Candida utilis</name>
    <dbReference type="NCBI Taxonomy" id="983966"/>
    <lineage>
        <taxon>Eukaryota</taxon>
        <taxon>Fungi</taxon>
        <taxon>Dikarya</taxon>
        <taxon>Ascomycota</taxon>
        <taxon>Saccharomycotina</taxon>
        <taxon>Saccharomycetes</taxon>
        <taxon>Phaffomycetales</taxon>
        <taxon>Phaffomycetaceae</taxon>
        <taxon>Cyberlindnera</taxon>
    </lineage>
</organism>
<name>A0A0H5BYX9_CYBJN</name>
<evidence type="ECO:0000313" key="1">
    <source>
        <dbReference type="EMBL" id="CEP20402.1"/>
    </source>
</evidence>
<reference evidence="2" key="1">
    <citation type="journal article" date="2015" name="J. Biotechnol.">
        <title>The structure of the Cyberlindnera jadinii genome and its relation to Candida utilis analyzed by the occurrence of single nucleotide polymorphisms.</title>
        <authorList>
            <person name="Rupp O."/>
            <person name="Brinkrolf K."/>
            <person name="Buerth C."/>
            <person name="Kunigo M."/>
            <person name="Schneider J."/>
            <person name="Jaenicke S."/>
            <person name="Goesmann A."/>
            <person name="Puehler A."/>
            <person name="Jaeger K.-E."/>
            <person name="Ernst J.F."/>
        </authorList>
    </citation>
    <scope>NUCLEOTIDE SEQUENCE [LARGE SCALE GENOMIC DNA]</scope>
    <source>
        <strain evidence="2">ATCC 18201 / CBS 1600 / BCRC 20928 / JCM 3617 / NBRC 0987 / NRRL Y-1542</strain>
    </source>
</reference>
<protein>
    <submittedName>
        <fullName evidence="1">Uncharacterized protein</fullName>
    </submittedName>
</protein>